<evidence type="ECO:0000256" key="1">
    <source>
        <dbReference type="ARBA" id="ARBA00006964"/>
    </source>
</evidence>
<evidence type="ECO:0000313" key="5">
    <source>
        <dbReference type="Proteomes" id="UP000435649"/>
    </source>
</evidence>
<dbReference type="Proteomes" id="UP000435649">
    <property type="component" value="Unassembled WGS sequence"/>
</dbReference>
<accession>A0A844G3N3</accession>
<evidence type="ECO:0000256" key="3">
    <source>
        <dbReference type="PIRSR" id="PIRSR602678-1"/>
    </source>
</evidence>
<proteinExistence type="inferred from homology"/>
<evidence type="ECO:0000256" key="2">
    <source>
        <dbReference type="ARBA" id="ARBA00022723"/>
    </source>
</evidence>
<dbReference type="InterPro" id="IPR036069">
    <property type="entry name" value="DUF34/NIF3_sf"/>
</dbReference>
<dbReference type="NCBIfam" id="TIGR00486">
    <property type="entry name" value="YbgI_SA1388"/>
    <property type="match status" value="1"/>
</dbReference>
<sequence length="253" mass="27821">MKRNELVEELDRTLNVAAFPGDASNNGLQIEGSPEVKRILFGVDGCLALFEHAAAGHFDFVFVHHGISWGGEPRRFTGIHAERFRVMFGNNISLYGVHLPLDAHPELGNNARLAELAELTRLEPFCNYHGYDIGFLGHTKKLVKAAELEKELGTKLKAKPRLIADDERILKRIAVVSGGGGMDALEQAAAAGADLLITGELEHVMYHPAYELRMPVLALGHYATETLGPRAVMEYIGRKFDVACEFADFPTSL</sequence>
<feature type="binding site" evidence="3">
    <location>
        <position position="65"/>
    </location>
    <ligand>
        <name>a divalent metal cation</name>
        <dbReference type="ChEBI" id="CHEBI:60240"/>
        <label>1</label>
    </ligand>
</feature>
<dbReference type="EMBL" id="VUNS01000007">
    <property type="protein sequence ID" value="MST96999.1"/>
    <property type="molecule type" value="Genomic_DNA"/>
</dbReference>
<feature type="binding site" evidence="3">
    <location>
        <position position="221"/>
    </location>
    <ligand>
        <name>a divalent metal cation</name>
        <dbReference type="ChEBI" id="CHEBI:60240"/>
        <label>1</label>
    </ligand>
</feature>
<dbReference type="Pfam" id="PF01784">
    <property type="entry name" value="DUF34_NIF3"/>
    <property type="match status" value="1"/>
</dbReference>
<dbReference type="PANTHER" id="PTHR13799:SF14">
    <property type="entry name" value="GTP CYCLOHYDROLASE 1 TYPE 2 HOMOLOG"/>
    <property type="match status" value="1"/>
</dbReference>
<dbReference type="Gene3D" id="3.40.1390.30">
    <property type="entry name" value="NIF3 (NGG1p interacting factor 3)-like"/>
    <property type="match status" value="2"/>
</dbReference>
<feature type="binding site" evidence="3">
    <location>
        <position position="102"/>
    </location>
    <ligand>
        <name>a divalent metal cation</name>
        <dbReference type="ChEBI" id="CHEBI:60240"/>
        <label>1</label>
    </ligand>
</feature>
<dbReference type="AlphaFoldDB" id="A0A844G3N3"/>
<dbReference type="SUPFAM" id="SSF102705">
    <property type="entry name" value="NIF3 (NGG1p interacting factor 3)-like"/>
    <property type="match status" value="1"/>
</dbReference>
<feature type="binding site" evidence="3">
    <location>
        <position position="225"/>
    </location>
    <ligand>
        <name>a divalent metal cation</name>
        <dbReference type="ChEBI" id="CHEBI:60240"/>
        <label>1</label>
    </ligand>
</feature>
<comment type="similarity">
    <text evidence="1">Belongs to the GTP cyclohydrolase I type 2/NIF3 family.</text>
</comment>
<dbReference type="GO" id="GO:0046872">
    <property type="term" value="F:metal ion binding"/>
    <property type="evidence" value="ECO:0007669"/>
    <property type="project" value="UniProtKB-KW"/>
</dbReference>
<comment type="caution">
    <text evidence="4">The sequence shown here is derived from an EMBL/GenBank/DDBJ whole genome shotgun (WGS) entry which is preliminary data.</text>
</comment>
<dbReference type="InterPro" id="IPR002678">
    <property type="entry name" value="DUF34/NIF3"/>
</dbReference>
<dbReference type="PANTHER" id="PTHR13799">
    <property type="entry name" value="NGG1 INTERACTING FACTOR 3"/>
    <property type="match status" value="1"/>
</dbReference>
<gene>
    <name evidence="4" type="ORF">FYJ85_08065</name>
</gene>
<protein>
    <submittedName>
        <fullName evidence="4">Nif3-like dinuclear metal center hexameric protein</fullName>
    </submittedName>
</protein>
<dbReference type="GO" id="GO:0005737">
    <property type="term" value="C:cytoplasm"/>
    <property type="evidence" value="ECO:0007669"/>
    <property type="project" value="TreeGrafter"/>
</dbReference>
<feature type="binding site" evidence="3">
    <location>
        <position position="64"/>
    </location>
    <ligand>
        <name>a divalent metal cation</name>
        <dbReference type="ChEBI" id="CHEBI:60240"/>
        <label>2</label>
    </ligand>
</feature>
<evidence type="ECO:0000313" key="4">
    <source>
        <dbReference type="EMBL" id="MST96999.1"/>
    </source>
</evidence>
<keyword evidence="5" id="KW-1185">Reference proteome</keyword>
<name>A0A844G3N3_9BACT</name>
<dbReference type="RefSeq" id="WP_154417801.1">
    <property type="nucleotide sequence ID" value="NZ_VUNS01000007.1"/>
</dbReference>
<organism evidence="4 5">
    <name type="scientific">Victivallis lenta</name>
    <dbReference type="NCBI Taxonomy" id="2606640"/>
    <lineage>
        <taxon>Bacteria</taxon>
        <taxon>Pseudomonadati</taxon>
        <taxon>Lentisphaerota</taxon>
        <taxon>Lentisphaeria</taxon>
        <taxon>Victivallales</taxon>
        <taxon>Victivallaceae</taxon>
        <taxon>Victivallis</taxon>
    </lineage>
</organism>
<keyword evidence="2 3" id="KW-0479">Metal-binding</keyword>
<reference evidence="4 5" key="1">
    <citation type="submission" date="2019-08" db="EMBL/GenBank/DDBJ databases">
        <title>In-depth cultivation of the pig gut microbiome towards novel bacterial diversity and tailored functional studies.</title>
        <authorList>
            <person name="Wylensek D."/>
            <person name="Hitch T.C.A."/>
            <person name="Clavel T."/>
        </authorList>
    </citation>
    <scope>NUCLEOTIDE SEQUENCE [LARGE SCALE GENOMIC DNA]</scope>
    <source>
        <strain evidence="4 5">BBE-744-WT-12</strain>
    </source>
</reference>